<dbReference type="InterPro" id="IPR038765">
    <property type="entry name" value="Papain-like_cys_pep_sf"/>
</dbReference>
<protein>
    <submittedName>
        <fullName evidence="6">C40 family peptidase</fullName>
    </submittedName>
</protein>
<gene>
    <name evidence="6" type="ORF">QWT69_16590</name>
</gene>
<dbReference type="InterPro" id="IPR000064">
    <property type="entry name" value="NLP_P60_dom"/>
</dbReference>
<keyword evidence="4" id="KW-0788">Thiol protease</keyword>
<reference evidence="6 7" key="1">
    <citation type="submission" date="2023-06" db="EMBL/GenBank/DDBJ databases">
        <title>Sporosarcina sp. nov., isolated from Korean tranditional fermented seafood 'Jeotgal'.</title>
        <authorList>
            <person name="Yang A.I."/>
            <person name="Shin N.-R."/>
        </authorList>
    </citation>
    <scope>NUCLEOTIDE SEQUENCE [LARGE SCALE GENOMIC DNA]</scope>
    <source>
        <strain evidence="6 7">T2O-4</strain>
    </source>
</reference>
<proteinExistence type="inferred from homology"/>
<accession>A0ABZ0L7B2</accession>
<dbReference type="SUPFAM" id="SSF54001">
    <property type="entry name" value="Cysteine proteinases"/>
    <property type="match status" value="1"/>
</dbReference>
<dbReference type="RefSeq" id="WP_317967571.1">
    <property type="nucleotide sequence ID" value="NZ_CP129118.1"/>
</dbReference>
<feature type="domain" description="NlpC/P60" evidence="5">
    <location>
        <begin position="181"/>
        <end position="308"/>
    </location>
</feature>
<evidence type="ECO:0000313" key="6">
    <source>
        <dbReference type="EMBL" id="WOV87446.1"/>
    </source>
</evidence>
<dbReference type="Proteomes" id="UP001303902">
    <property type="component" value="Chromosome"/>
</dbReference>
<evidence type="ECO:0000256" key="2">
    <source>
        <dbReference type="ARBA" id="ARBA00022670"/>
    </source>
</evidence>
<keyword evidence="7" id="KW-1185">Reference proteome</keyword>
<evidence type="ECO:0000256" key="4">
    <source>
        <dbReference type="ARBA" id="ARBA00022807"/>
    </source>
</evidence>
<dbReference type="InterPro" id="IPR057812">
    <property type="entry name" value="SH3_YKFC_2nd"/>
</dbReference>
<dbReference type="Pfam" id="PF00877">
    <property type="entry name" value="NLPC_P60"/>
    <property type="match status" value="1"/>
</dbReference>
<dbReference type="EMBL" id="CP129118">
    <property type="protein sequence ID" value="WOV87446.1"/>
    <property type="molecule type" value="Genomic_DNA"/>
</dbReference>
<dbReference type="Pfam" id="PF23795">
    <property type="entry name" value="SH3_YKFC_2nd"/>
    <property type="match status" value="1"/>
</dbReference>
<keyword evidence="2" id="KW-0645">Protease</keyword>
<dbReference type="PROSITE" id="PS51935">
    <property type="entry name" value="NLPC_P60"/>
    <property type="match status" value="1"/>
</dbReference>
<name>A0ABZ0L7B2_9BACL</name>
<evidence type="ECO:0000256" key="3">
    <source>
        <dbReference type="ARBA" id="ARBA00022801"/>
    </source>
</evidence>
<sequence>MTEMTVNMYACNVPVATIWTSPESARDIDAEGTSNPVQLNKWLEKLAYEQRLDLCDGNRVQSQLLYGEPVIVDEIVDEWAKVIAVWQPCKRDERGYPGWVPVAQLKKAERVEESGGFIRVAVAKSQLWTMDGTPKLIVPFNTILPLIDESDDHFKVRTPHGDALILKMDIVRASSIHQFHKRTAAAAVEEGLAYLDLPYFWGGMSSYGYDCSGFTYNMLKACGYFIPRDASDQAKGGEEVPLEDRNRWMKGDLLFFANDEGKGNVRHVGFYYGDGLMLHSPSTGQSIEVLKLAGTKLEKELCAVRRYGQREGADE</sequence>
<evidence type="ECO:0000256" key="1">
    <source>
        <dbReference type="ARBA" id="ARBA00007074"/>
    </source>
</evidence>
<evidence type="ECO:0000259" key="5">
    <source>
        <dbReference type="PROSITE" id="PS51935"/>
    </source>
</evidence>
<keyword evidence="3" id="KW-0378">Hydrolase</keyword>
<evidence type="ECO:0000313" key="7">
    <source>
        <dbReference type="Proteomes" id="UP001303902"/>
    </source>
</evidence>
<organism evidence="6 7">
    <name type="scientific">Sporosarcina oncorhynchi</name>
    <dbReference type="NCBI Taxonomy" id="3056444"/>
    <lineage>
        <taxon>Bacteria</taxon>
        <taxon>Bacillati</taxon>
        <taxon>Bacillota</taxon>
        <taxon>Bacilli</taxon>
        <taxon>Bacillales</taxon>
        <taxon>Caryophanaceae</taxon>
        <taxon>Sporosarcina</taxon>
    </lineage>
</organism>
<dbReference type="PANTHER" id="PTHR47053">
    <property type="entry name" value="MUREIN DD-ENDOPEPTIDASE MEPH-RELATED"/>
    <property type="match status" value="1"/>
</dbReference>
<dbReference type="PANTHER" id="PTHR47053:SF3">
    <property type="entry name" value="GAMMA-D-GLUTAMYL-L-LYSINE DIPEPTIDYL-PEPTIDASE"/>
    <property type="match status" value="1"/>
</dbReference>
<dbReference type="Gene3D" id="3.90.1720.10">
    <property type="entry name" value="endopeptidase domain like (from Nostoc punctiforme)"/>
    <property type="match status" value="1"/>
</dbReference>
<dbReference type="InterPro" id="IPR051202">
    <property type="entry name" value="Peptidase_C40"/>
</dbReference>
<comment type="similarity">
    <text evidence="1">Belongs to the peptidase C40 family.</text>
</comment>